<keyword evidence="10" id="KW-0472">Membrane</keyword>
<dbReference type="InterPro" id="IPR000642">
    <property type="entry name" value="Peptidase_M41"/>
</dbReference>
<gene>
    <name evidence="12" type="ORF">ECRASSUSDP1_LOCUS1240</name>
</gene>
<dbReference type="Gene3D" id="1.20.58.760">
    <property type="entry name" value="Peptidase M41"/>
    <property type="match status" value="1"/>
</dbReference>
<dbReference type="Gene3D" id="1.10.8.60">
    <property type="match status" value="1"/>
</dbReference>
<dbReference type="GO" id="GO:0004222">
    <property type="term" value="F:metalloendopeptidase activity"/>
    <property type="evidence" value="ECO:0007669"/>
    <property type="project" value="InterPro"/>
</dbReference>
<dbReference type="PANTHER" id="PTHR23076:SF97">
    <property type="entry name" value="ATP-DEPENDENT ZINC METALLOPROTEASE YME1L1"/>
    <property type="match status" value="1"/>
</dbReference>
<evidence type="ECO:0000259" key="11">
    <source>
        <dbReference type="SMART" id="SM00382"/>
    </source>
</evidence>
<evidence type="ECO:0000256" key="8">
    <source>
        <dbReference type="ARBA" id="ARBA00023049"/>
    </source>
</evidence>
<evidence type="ECO:0000256" key="10">
    <source>
        <dbReference type="SAM" id="Phobius"/>
    </source>
</evidence>
<dbReference type="GO" id="GO:0005739">
    <property type="term" value="C:mitochondrion"/>
    <property type="evidence" value="ECO:0007669"/>
    <property type="project" value="TreeGrafter"/>
</dbReference>
<dbReference type="GO" id="GO:0006508">
    <property type="term" value="P:proteolysis"/>
    <property type="evidence" value="ECO:0007669"/>
    <property type="project" value="UniProtKB-KW"/>
</dbReference>
<keyword evidence="8" id="KW-0482">Metalloprotease</keyword>
<organism evidence="12 13">
    <name type="scientific">Euplotes crassus</name>
    <dbReference type="NCBI Taxonomy" id="5936"/>
    <lineage>
        <taxon>Eukaryota</taxon>
        <taxon>Sar</taxon>
        <taxon>Alveolata</taxon>
        <taxon>Ciliophora</taxon>
        <taxon>Intramacronucleata</taxon>
        <taxon>Spirotrichea</taxon>
        <taxon>Hypotrichia</taxon>
        <taxon>Euplotida</taxon>
        <taxon>Euplotidae</taxon>
        <taxon>Moneuplotes</taxon>
    </lineage>
</organism>
<feature type="transmembrane region" description="Helical" evidence="10">
    <location>
        <begin position="138"/>
        <end position="161"/>
    </location>
</feature>
<dbReference type="Gene3D" id="3.40.50.300">
    <property type="entry name" value="P-loop containing nucleotide triphosphate hydrolases"/>
    <property type="match status" value="1"/>
</dbReference>
<evidence type="ECO:0000313" key="12">
    <source>
        <dbReference type="EMBL" id="CAI2359946.1"/>
    </source>
</evidence>
<evidence type="ECO:0000256" key="9">
    <source>
        <dbReference type="RuleBase" id="RU003651"/>
    </source>
</evidence>
<name>A0AAD1U0Q3_EUPCR</name>
<dbReference type="Proteomes" id="UP001295684">
    <property type="component" value="Unassembled WGS sequence"/>
</dbReference>
<dbReference type="InterPro" id="IPR003959">
    <property type="entry name" value="ATPase_AAA_core"/>
</dbReference>
<comment type="similarity">
    <text evidence="9">Belongs to the AAA ATPase family.</text>
</comment>
<evidence type="ECO:0000256" key="1">
    <source>
        <dbReference type="ARBA" id="ARBA00001947"/>
    </source>
</evidence>
<dbReference type="AlphaFoldDB" id="A0AAD1U0Q3"/>
<evidence type="ECO:0000256" key="6">
    <source>
        <dbReference type="ARBA" id="ARBA00022801"/>
    </source>
</evidence>
<comment type="similarity">
    <text evidence="2">In the C-terminal section; belongs to the peptidase M41 family.</text>
</comment>
<evidence type="ECO:0000256" key="2">
    <source>
        <dbReference type="ARBA" id="ARBA00010044"/>
    </source>
</evidence>
<keyword evidence="10" id="KW-0812">Transmembrane</keyword>
<keyword evidence="13" id="KW-1185">Reference proteome</keyword>
<dbReference type="SUPFAM" id="SSF140990">
    <property type="entry name" value="FtsH protease domain-like"/>
    <property type="match status" value="1"/>
</dbReference>
<dbReference type="GO" id="GO:0046872">
    <property type="term" value="F:metal ion binding"/>
    <property type="evidence" value="ECO:0007669"/>
    <property type="project" value="UniProtKB-KW"/>
</dbReference>
<comment type="caution">
    <text evidence="12">The sequence shown here is derived from an EMBL/GenBank/DDBJ whole genome shotgun (WGS) entry which is preliminary data.</text>
</comment>
<sequence>MTSLKYVRPTSVFNLHHLSKRNLSENYHVKSRDYTDEKLRKLEDRYEISQRDREYNYDAFEGSAYRYFKELNRRGKYRVVKRLYEMYHLEQLHTPYTERLDSQYRFALENITALSRAALSASIDDTSYRRKFGTQKTFIGIDIIFNVLSFGVLLYVGLIFLGSLDFKSPDEMAKFEIKMADDIDTRLDDVKGIEEIKDEIRNLIKMIKDPFKYKEKGAKVHKGVLLFGDPGVGKTLLARAIAGESGVNFIFCTGSTFDEMFVGVGAKRVRQLFQTARERSPCIIFIDEIDSLLSKSRRFAKEHSSNRSTLNQILAEMDGFNESENVIVIGATNHEGDLDPAAVRPGRFDKKIHVPKPDLDGRNDILRLYLEKVNVSEEIEVEKLGKMTPGFSGADLENLVNNAIADAVHKDKTHANMKDFEEAKDRIVMGIERKNLHIGNRIRLNTAIHEAGHALACYYTEGSQKLYKATIVNRGANRGATFTLPDESDMIALSKEKLLAHIDICLGGMAAEEIILKQYSPDNMNAITTGCGRDLPKATNMAKSGVREYGMFGEEGAAFISSSKDDTSDEFTQMVDLKVKEILDESHERVHNLLKSKKKDVEILAKNLFWYDYLTAEEIEQILKGEKLDKYHVREWEDKEDYLFHFSPSEENSDPSLPKSPVV</sequence>
<protein>
    <recommendedName>
        <fullName evidence="11">AAA+ ATPase domain-containing protein</fullName>
    </recommendedName>
</protein>
<dbReference type="GO" id="GO:0004176">
    <property type="term" value="F:ATP-dependent peptidase activity"/>
    <property type="evidence" value="ECO:0007669"/>
    <property type="project" value="InterPro"/>
</dbReference>
<keyword evidence="9" id="KW-0547">Nucleotide-binding</keyword>
<dbReference type="FunFam" id="3.40.50.300:FF:002568">
    <property type="entry name" value="Cell division protein (FtsH)"/>
    <property type="match status" value="1"/>
</dbReference>
<dbReference type="InterPro" id="IPR003960">
    <property type="entry name" value="ATPase_AAA_CS"/>
</dbReference>
<accession>A0AAD1U0Q3</accession>
<reference evidence="12" key="1">
    <citation type="submission" date="2023-07" db="EMBL/GenBank/DDBJ databases">
        <authorList>
            <consortium name="AG Swart"/>
            <person name="Singh M."/>
            <person name="Singh A."/>
            <person name="Seah K."/>
            <person name="Emmerich C."/>
        </authorList>
    </citation>
    <scope>NUCLEOTIDE SEQUENCE</scope>
    <source>
        <strain evidence="12">DP1</strain>
    </source>
</reference>
<evidence type="ECO:0000256" key="5">
    <source>
        <dbReference type="ARBA" id="ARBA00022723"/>
    </source>
</evidence>
<feature type="domain" description="AAA+ ATPase" evidence="11">
    <location>
        <begin position="220"/>
        <end position="358"/>
    </location>
</feature>
<keyword evidence="9" id="KW-0067">ATP-binding</keyword>
<dbReference type="PANTHER" id="PTHR23076">
    <property type="entry name" value="METALLOPROTEASE M41 FTSH"/>
    <property type="match status" value="1"/>
</dbReference>
<evidence type="ECO:0000256" key="7">
    <source>
        <dbReference type="ARBA" id="ARBA00022833"/>
    </source>
</evidence>
<dbReference type="Pfam" id="PF01434">
    <property type="entry name" value="Peptidase_M41"/>
    <property type="match status" value="1"/>
</dbReference>
<evidence type="ECO:0000313" key="13">
    <source>
        <dbReference type="Proteomes" id="UP001295684"/>
    </source>
</evidence>
<comment type="similarity">
    <text evidence="3">In the N-terminal section; belongs to the AAA ATPase family.</text>
</comment>
<dbReference type="GO" id="GO:0016887">
    <property type="term" value="F:ATP hydrolysis activity"/>
    <property type="evidence" value="ECO:0007669"/>
    <property type="project" value="InterPro"/>
</dbReference>
<dbReference type="FunFam" id="1.10.8.60:FF:000001">
    <property type="entry name" value="ATP-dependent zinc metalloprotease FtsH"/>
    <property type="match status" value="1"/>
</dbReference>
<evidence type="ECO:0000256" key="3">
    <source>
        <dbReference type="ARBA" id="ARBA00010550"/>
    </source>
</evidence>
<dbReference type="InterPro" id="IPR003593">
    <property type="entry name" value="AAA+_ATPase"/>
</dbReference>
<dbReference type="PROSITE" id="PS00674">
    <property type="entry name" value="AAA"/>
    <property type="match status" value="1"/>
</dbReference>
<dbReference type="SMART" id="SM00382">
    <property type="entry name" value="AAA"/>
    <property type="match status" value="1"/>
</dbReference>
<keyword evidence="6" id="KW-0378">Hydrolase</keyword>
<dbReference type="InterPro" id="IPR041569">
    <property type="entry name" value="AAA_lid_3"/>
</dbReference>
<keyword evidence="10" id="KW-1133">Transmembrane helix</keyword>
<keyword evidence="4" id="KW-0645">Protease</keyword>
<dbReference type="Pfam" id="PF00004">
    <property type="entry name" value="AAA"/>
    <property type="match status" value="1"/>
</dbReference>
<evidence type="ECO:0000256" key="4">
    <source>
        <dbReference type="ARBA" id="ARBA00022670"/>
    </source>
</evidence>
<dbReference type="Pfam" id="PF17862">
    <property type="entry name" value="AAA_lid_3"/>
    <property type="match status" value="1"/>
</dbReference>
<dbReference type="EMBL" id="CAMPGE010001173">
    <property type="protein sequence ID" value="CAI2359946.1"/>
    <property type="molecule type" value="Genomic_DNA"/>
</dbReference>
<keyword evidence="7" id="KW-0862">Zinc</keyword>
<keyword evidence="5" id="KW-0479">Metal-binding</keyword>
<dbReference type="InterPro" id="IPR037219">
    <property type="entry name" value="Peptidase_M41-like"/>
</dbReference>
<proteinExistence type="inferred from homology"/>
<dbReference type="GO" id="GO:0005524">
    <property type="term" value="F:ATP binding"/>
    <property type="evidence" value="ECO:0007669"/>
    <property type="project" value="UniProtKB-KW"/>
</dbReference>
<dbReference type="InterPro" id="IPR027417">
    <property type="entry name" value="P-loop_NTPase"/>
</dbReference>
<dbReference type="SUPFAM" id="SSF52540">
    <property type="entry name" value="P-loop containing nucleoside triphosphate hydrolases"/>
    <property type="match status" value="1"/>
</dbReference>
<comment type="cofactor">
    <cofactor evidence="1">
        <name>Zn(2+)</name>
        <dbReference type="ChEBI" id="CHEBI:29105"/>
    </cofactor>
</comment>